<dbReference type="Proteomes" id="UP000507470">
    <property type="component" value="Unassembled WGS sequence"/>
</dbReference>
<dbReference type="EMBL" id="CACVKT020007583">
    <property type="protein sequence ID" value="CAC5408654.1"/>
    <property type="molecule type" value="Genomic_DNA"/>
</dbReference>
<gene>
    <name evidence="1" type="ORF">MCOR_42023</name>
</gene>
<dbReference type="AlphaFoldDB" id="A0A6J8DND6"/>
<evidence type="ECO:0000313" key="2">
    <source>
        <dbReference type="Proteomes" id="UP000507470"/>
    </source>
</evidence>
<sequence length="273" mass="31018">MKTGKASDQFGNSAEQFKYGGDKTAVILTCLLNEAFKFKCFPHCGLRKALPRHSSRDMENPYTYQNRIEELQFFHHGKVDGVSASQTRRTQITGDTITDKILRQYNLPCASGVLLNLESKYKWKKKVKKSVDSFWFSKMSTEAKSKSSLRFLNVENCKVGVISSIQKNAGTEHMCIRKAYFKAKMLLDTYILQYHRSKFSNGQNLSDCPLCGKGIEDLEQFLVVCSALSNITATFSSHEPERYTTQKKPPLDNPTYGFCFDDVVILYGIKPYG</sequence>
<evidence type="ECO:0008006" key="3">
    <source>
        <dbReference type="Google" id="ProtNLM"/>
    </source>
</evidence>
<reference evidence="1 2" key="1">
    <citation type="submission" date="2020-06" db="EMBL/GenBank/DDBJ databases">
        <authorList>
            <person name="Li R."/>
            <person name="Bekaert M."/>
        </authorList>
    </citation>
    <scope>NUCLEOTIDE SEQUENCE [LARGE SCALE GENOMIC DNA]</scope>
    <source>
        <strain evidence="2">wild</strain>
    </source>
</reference>
<protein>
    <recommendedName>
        <fullName evidence="3">Reverse transcriptase zinc-binding domain-containing protein</fullName>
    </recommendedName>
</protein>
<proteinExistence type="predicted"/>
<name>A0A6J8DND6_MYTCO</name>
<organism evidence="1 2">
    <name type="scientific">Mytilus coruscus</name>
    <name type="common">Sea mussel</name>
    <dbReference type="NCBI Taxonomy" id="42192"/>
    <lineage>
        <taxon>Eukaryota</taxon>
        <taxon>Metazoa</taxon>
        <taxon>Spiralia</taxon>
        <taxon>Lophotrochozoa</taxon>
        <taxon>Mollusca</taxon>
        <taxon>Bivalvia</taxon>
        <taxon>Autobranchia</taxon>
        <taxon>Pteriomorphia</taxon>
        <taxon>Mytilida</taxon>
        <taxon>Mytiloidea</taxon>
        <taxon>Mytilidae</taxon>
        <taxon>Mytilinae</taxon>
        <taxon>Mytilus</taxon>
    </lineage>
</organism>
<accession>A0A6J8DND6</accession>
<evidence type="ECO:0000313" key="1">
    <source>
        <dbReference type="EMBL" id="CAC5408654.1"/>
    </source>
</evidence>
<keyword evidence="2" id="KW-1185">Reference proteome</keyword>